<feature type="region of interest" description="Disordered" evidence="1">
    <location>
        <begin position="509"/>
        <end position="536"/>
    </location>
</feature>
<dbReference type="InterPro" id="IPR000904">
    <property type="entry name" value="Sec7_dom"/>
</dbReference>
<keyword evidence="4" id="KW-1185">Reference proteome</keyword>
<dbReference type="PROSITE" id="PS50190">
    <property type="entry name" value="SEC7"/>
    <property type="match status" value="1"/>
</dbReference>
<dbReference type="PANTHER" id="PTHR10663">
    <property type="entry name" value="GUANYL-NUCLEOTIDE EXCHANGE FACTOR"/>
    <property type="match status" value="1"/>
</dbReference>
<dbReference type="InterPro" id="IPR035999">
    <property type="entry name" value="Sec7_dom_sf"/>
</dbReference>
<dbReference type="GO" id="GO:0005794">
    <property type="term" value="C:Golgi apparatus"/>
    <property type="evidence" value="ECO:0007669"/>
    <property type="project" value="UniProtKB-ARBA"/>
</dbReference>
<feature type="compositionally biased region" description="Acidic residues" evidence="1">
    <location>
        <begin position="348"/>
        <end position="360"/>
    </location>
</feature>
<dbReference type="Pfam" id="PF12783">
    <property type="entry name" value="Sec7-like_HUS"/>
    <property type="match status" value="1"/>
</dbReference>
<feature type="domain" description="SEC7" evidence="2">
    <location>
        <begin position="628"/>
        <end position="818"/>
    </location>
</feature>
<evidence type="ECO:0000259" key="2">
    <source>
        <dbReference type="PROSITE" id="PS50190"/>
    </source>
</evidence>
<dbReference type="GO" id="GO:0032012">
    <property type="term" value="P:regulation of ARF protein signal transduction"/>
    <property type="evidence" value="ECO:0007669"/>
    <property type="project" value="InterPro"/>
</dbReference>
<proteinExistence type="predicted"/>
<organism evidence="3 4">
    <name type="scientific">Thielaviopsis punctulata</name>
    <dbReference type="NCBI Taxonomy" id="72032"/>
    <lineage>
        <taxon>Eukaryota</taxon>
        <taxon>Fungi</taxon>
        <taxon>Dikarya</taxon>
        <taxon>Ascomycota</taxon>
        <taxon>Pezizomycotina</taxon>
        <taxon>Sordariomycetes</taxon>
        <taxon>Hypocreomycetidae</taxon>
        <taxon>Microascales</taxon>
        <taxon>Ceratocystidaceae</taxon>
        <taxon>Thielaviopsis</taxon>
    </lineage>
</organism>
<dbReference type="SMART" id="SM00222">
    <property type="entry name" value="Sec7"/>
    <property type="match status" value="1"/>
</dbReference>
<comment type="caution">
    <text evidence="3">The sequence shown here is derived from an EMBL/GenBank/DDBJ whole genome shotgun (WGS) entry which is preliminary data.</text>
</comment>
<evidence type="ECO:0000313" key="4">
    <source>
        <dbReference type="Proteomes" id="UP000033483"/>
    </source>
</evidence>
<dbReference type="Gene3D" id="1.10.1000.11">
    <property type="entry name" value="Arf Nucleotide-binding Site Opener,domain 2"/>
    <property type="match status" value="1"/>
</dbReference>
<feature type="compositionally biased region" description="Basic and acidic residues" evidence="1">
    <location>
        <begin position="336"/>
        <end position="347"/>
    </location>
</feature>
<dbReference type="OrthoDB" id="10258608at2759"/>
<dbReference type="EMBL" id="LAEV01001354">
    <property type="protein sequence ID" value="KKA28301.1"/>
    <property type="molecule type" value="Genomic_DNA"/>
</dbReference>
<accession>A0A0F4ZDX1</accession>
<dbReference type="InterPro" id="IPR016024">
    <property type="entry name" value="ARM-type_fold"/>
</dbReference>
<dbReference type="Pfam" id="PF01369">
    <property type="entry name" value="Sec7"/>
    <property type="match status" value="1"/>
</dbReference>
<dbReference type="PANTHER" id="PTHR10663:SF388">
    <property type="entry name" value="GOLGI-SPECIFIC BREFELDIN A-RESISTANCE GUANINE NUCLEOTIDE EXCHANGE FACTOR 1"/>
    <property type="match status" value="1"/>
</dbReference>
<dbReference type="GO" id="GO:0005085">
    <property type="term" value="F:guanyl-nucleotide exchange factor activity"/>
    <property type="evidence" value="ECO:0007669"/>
    <property type="project" value="InterPro"/>
</dbReference>
<feature type="region of interest" description="Disordered" evidence="1">
    <location>
        <begin position="1"/>
        <end position="24"/>
    </location>
</feature>
<gene>
    <name evidence="3" type="ORF">TD95_003031</name>
</gene>
<dbReference type="CDD" id="cd00171">
    <property type="entry name" value="Sec7"/>
    <property type="match status" value="1"/>
</dbReference>
<evidence type="ECO:0000313" key="3">
    <source>
        <dbReference type="EMBL" id="KKA28301.1"/>
    </source>
</evidence>
<dbReference type="SUPFAM" id="SSF48425">
    <property type="entry name" value="Sec7 domain"/>
    <property type="match status" value="1"/>
</dbReference>
<dbReference type="InterPro" id="IPR023394">
    <property type="entry name" value="Sec7_C_sf"/>
</dbReference>
<dbReference type="GO" id="GO:0016192">
    <property type="term" value="P:vesicle-mediated transport"/>
    <property type="evidence" value="ECO:0007669"/>
    <property type="project" value="UniProtKB-ARBA"/>
</dbReference>
<sequence length="1559" mass="173636">MSVELPKLSSDESRAEPTPQFPSRMQYRSRPVTVAVDPVSLVISECISITSEIRKRAPLQNSSVSAILGGSPNPIQLIPPSPQVAPFSVDNASQADASSGNRWGLRATNAKSTQDHPLMSSFGRLRHELASVKDIYTFDALSLLQPFLQIIQTKGTAAPITILALGALRKFLAYGFIGTSSPRFPLAMQSLSSALTHCQFSDSGQMEVVLLMILNLMEDMMSGPGGHILSDESVCKMMERGLAICSSPRFSPVLRQTAEAALIRMCQIIFQDLKFLETESKLQLTSLDDHPNLEATLMQPPSPDVDTPPTAEHETQTESPINTDSASEEKPDEETSPDKSDTPKETETAEEGIEIDAEVSDEIETESLDLRPYSLASVKELLRVLVSFLNPNDLQYTATMRIMALRIIHVALEVAGSSLSRHPSLVAIVSDNLCCHLFQLVRSENMDLLQESLAVAGTLLETCRSILKLQQEFFLSYLITSLFPSIDVPRDSTIDPSLYDGIPKTLKLVKPAPPSPPPNASGRSTPAPEPGARKPDARQAMVECIGVLSRMPTFMIELFVNFDCDENRADLCEDMIGLLSRNALPDSAIWSTTSVPPLCLDALLRFVQFLTERLDDEPKNDGLPAAEALKLRRQRKQVITKGAKLFNDKPKAGLSYLEAQGIIKSAADPVAVASFLQSTTRINKAVLGDFISKRGNESILDAFLDAFDFSGKRLDEALRMMLETFRLPGEAPLIERIVSLFSDKYFASYTDSDIAHKDGVFILTYAVIILNTDQHNPNLKHQKRMTYEDFARNLRGQNNGDNFSPQFLQSIFDSIRSNEIILPEEHDNQQGFDYAWRELLSKADHESEMLICETNIYDAEIFATAWKPIVSTLAYVFMSATDDAVFARVVTGFHECARIAAKYAITEALDQIVYCLCQMSTLAEQLPYNINLNTEVQVGDSSVMVSELAVKLGRDFRAQLATLVLFRVLNGNETLIKKGWNHIAQIWLNLFINSLISAPFSSKDSNSLALPNIPLHTPSQVIDRATKTNESGFFSAFTSYISSYAADDPPEPSDEELESTLCTVDCVNQCQMQEIFSNIQKMDIESLSTLIETLLKHLPEDGSTVIAVKSDQPQGHHVSGAKIGDSEIKYDPSTIYILELCTVLSLRDEDTIKDVARPVSEALFSVLRDVKRNHHIVVSRCVLYLFRVLRVSYQHGFINVPVLLHTISNFPKDVMSKCNVLLLQGLKSCIEEPSPLRSEIMTSPDFWAILRCLAGRPESSSTVFEILDAGTTGNAPSIISDNYEASILLLNDFATASRMLVSPRQDPRQRKDRLSKMPTETNETVARGLRAITLIYNMTSRIPHLMKQSHLESSEAWSAYWLPVFKSLTSQCTNPCREVRQLAFTSLQRTLLSPNLTDSDHKEWTAIFGQVLFPLMQHLLKPEVFSSDREGMSEMRVQISSLLCKVFLQYLVLLSSWDGMFDLWIKIIDVMDRLLNSGQGDILEEAVRENLKNVVLFMSSNNYLVPQSQDESKAKLWNETWKRIDRFMPDLKADLALEVNDKELPPAPVEPSDASKTSD</sequence>
<evidence type="ECO:0000256" key="1">
    <source>
        <dbReference type="SAM" id="MobiDB-lite"/>
    </source>
</evidence>
<dbReference type="SUPFAM" id="SSF48371">
    <property type="entry name" value="ARM repeat"/>
    <property type="match status" value="1"/>
</dbReference>
<name>A0A0F4ZDX1_9PEZI</name>
<feature type="region of interest" description="Disordered" evidence="1">
    <location>
        <begin position="292"/>
        <end position="360"/>
    </location>
</feature>
<reference evidence="3 4" key="1">
    <citation type="submission" date="2015-03" db="EMBL/GenBank/DDBJ databases">
        <authorList>
            <person name="Radwan O."/>
            <person name="Al-Naeli F.A."/>
            <person name="Rendon G.A."/>
            <person name="Fields C."/>
        </authorList>
    </citation>
    <scope>NUCLEOTIDE SEQUENCE [LARGE SCALE GENOMIC DNA]</scope>
    <source>
        <strain evidence="3">CR-DP1</strain>
    </source>
</reference>
<dbReference type="Proteomes" id="UP000033483">
    <property type="component" value="Unassembled WGS sequence"/>
</dbReference>
<protein>
    <recommendedName>
        <fullName evidence="2">SEC7 domain-containing protein</fullName>
    </recommendedName>
</protein>
<dbReference type="InterPro" id="IPR032691">
    <property type="entry name" value="Mon2/Sec7/BIG1-like_HUS"/>
</dbReference>
<dbReference type="Gene3D" id="1.10.220.20">
    <property type="match status" value="1"/>
</dbReference>
<dbReference type="Pfam" id="PF23325">
    <property type="entry name" value="TPR_28"/>
    <property type="match status" value="1"/>
</dbReference>
<dbReference type="InterPro" id="IPR056604">
    <property type="entry name" value="GBF1-like_TPR"/>
</dbReference>